<evidence type="ECO:0000313" key="1">
    <source>
        <dbReference type="EMBL" id="AAZ47221.1"/>
    </source>
</evidence>
<sequence>MLVGHCHRLGFCSDQAAMHRFPAAPENRAVNAFPYPSWRTPKYAKPFRTVEAQGMTGGPARRNGIRIGPISKRSRCRQGALIQPRNVGVFDNHW</sequence>
<protein>
    <submittedName>
        <fullName evidence="1">Uncharacterized protein</fullName>
    </submittedName>
</protein>
<gene>
    <name evidence="1" type="ordered locus">Daro_2487</name>
</gene>
<dbReference type="STRING" id="159087.Daro_2487"/>
<proteinExistence type="predicted"/>
<dbReference type="HOGENOM" id="CLU_2381394_0_0_4"/>
<name>Q47D60_DECAR</name>
<reference evidence="1" key="1">
    <citation type="submission" date="2005-08" db="EMBL/GenBank/DDBJ databases">
        <title>Complete sequence of Dechloromonas aromatica RCB.</title>
        <authorList>
            <person name="Salinero K.K."/>
            <person name="Copeland A."/>
            <person name="Lucas S."/>
            <person name="Lapidus A."/>
            <person name="Barry K."/>
            <person name="Detter J.C."/>
            <person name="Glavina T."/>
            <person name="Hammon N."/>
            <person name="Israni S."/>
            <person name="Pitluck S."/>
            <person name="Di Bartolo G."/>
            <person name="Trong S."/>
            <person name="Schmutz J."/>
            <person name="Larimer F."/>
            <person name="Land M."/>
            <person name="Ivanova N."/>
            <person name="Richardson P."/>
        </authorList>
    </citation>
    <scope>NUCLEOTIDE SEQUENCE</scope>
    <source>
        <strain evidence="1">RCB</strain>
    </source>
</reference>
<organism evidence="1">
    <name type="scientific">Dechloromonas aromatica (strain RCB)</name>
    <dbReference type="NCBI Taxonomy" id="159087"/>
    <lineage>
        <taxon>Bacteria</taxon>
        <taxon>Pseudomonadati</taxon>
        <taxon>Pseudomonadota</taxon>
        <taxon>Betaproteobacteria</taxon>
        <taxon>Rhodocyclales</taxon>
        <taxon>Azonexaceae</taxon>
        <taxon>Dechloromonas</taxon>
    </lineage>
</organism>
<dbReference type="EMBL" id="CP000089">
    <property type="protein sequence ID" value="AAZ47221.1"/>
    <property type="molecule type" value="Genomic_DNA"/>
</dbReference>
<dbReference type="AlphaFoldDB" id="Q47D60"/>
<dbReference type="KEGG" id="dar:Daro_2487"/>
<accession>Q47D60</accession>